<evidence type="ECO:0000313" key="4">
    <source>
        <dbReference type="Proteomes" id="UP000192599"/>
    </source>
</evidence>
<dbReference type="Proteomes" id="UP001164100">
    <property type="component" value="Chromosome"/>
</dbReference>
<reference evidence="2 4" key="1">
    <citation type="submission" date="2017-04" db="EMBL/GenBank/DDBJ databases">
        <title>Accumulation and expression of multiple antibiotic resistance genes in Arcobacter cryaerophilus that thrives in sewage.</title>
        <authorList>
            <person name="Millar J.A."/>
            <person name="Raghavan R."/>
        </authorList>
    </citation>
    <scope>NUCLEOTIDE SEQUENCE [LARGE SCALE GENOMIC DNA]</scope>
    <source>
        <strain evidence="2 4">AZT-1</strain>
    </source>
</reference>
<name>A0A1V9VBT0_9BACT</name>
<organism evidence="2 4">
    <name type="scientific">Aliarcobacter cryaerophilus</name>
    <dbReference type="NCBI Taxonomy" id="28198"/>
    <lineage>
        <taxon>Bacteria</taxon>
        <taxon>Pseudomonadati</taxon>
        <taxon>Campylobacterota</taxon>
        <taxon>Epsilonproteobacteria</taxon>
        <taxon>Campylobacterales</taxon>
        <taxon>Arcobacteraceae</taxon>
        <taxon>Aliarcobacter</taxon>
    </lineage>
</organism>
<dbReference type="EMBL" id="LNTC01000052">
    <property type="protein sequence ID" value="OQR41502.1"/>
    <property type="molecule type" value="Genomic_DNA"/>
</dbReference>
<dbReference type="Proteomes" id="UP000192599">
    <property type="component" value="Unassembled WGS sequence"/>
</dbReference>
<dbReference type="EMBL" id="CP099556">
    <property type="protein sequence ID" value="UYF43690.1"/>
    <property type="molecule type" value="Genomic_DNA"/>
</dbReference>
<feature type="domain" description="PIN" evidence="1">
    <location>
        <begin position="4"/>
        <end position="124"/>
    </location>
</feature>
<dbReference type="InterPro" id="IPR029060">
    <property type="entry name" value="PIN-like_dom_sf"/>
</dbReference>
<dbReference type="RefSeq" id="WP_081560628.1">
    <property type="nucleotide sequence ID" value="NZ_CP060264.1"/>
</dbReference>
<reference evidence="3" key="2">
    <citation type="journal article" date="2022" name="Front. Microbiol.">
        <title>Species classification and novel plasmid identifications in Arcobacter cryaerophilus and Arcobacter cryaerophilus-like organisms.</title>
        <authorList>
            <person name="Zhou G."/>
            <person name="Wang M."/>
            <person name="Wang H."/>
            <person name="Chen X."/>
            <person name="Gu Y."/>
            <person name="Shao Z."/>
            <person name="Zhang J."/>
            <person name="Zhang M."/>
        </authorList>
    </citation>
    <scope>NUCLEOTIDE SEQUENCE</scope>
    <source>
        <strain evidence="3">ICDCAC48</strain>
    </source>
</reference>
<dbReference type="InterPro" id="IPR002716">
    <property type="entry name" value="PIN_dom"/>
</dbReference>
<protein>
    <submittedName>
        <fullName evidence="3">PIN domain-containing protein</fullName>
    </submittedName>
    <submittedName>
        <fullName evidence="2">Twitching motility protein PilT</fullName>
    </submittedName>
</protein>
<evidence type="ECO:0000313" key="2">
    <source>
        <dbReference type="EMBL" id="OQR41502.1"/>
    </source>
</evidence>
<dbReference type="AlphaFoldDB" id="A0A1V9VBT0"/>
<dbReference type="Pfam" id="PF01850">
    <property type="entry name" value="PIN"/>
    <property type="match status" value="1"/>
</dbReference>
<proteinExistence type="predicted"/>
<gene>
    <name evidence="2" type="ORF">AS859_05360</name>
    <name evidence="3" type="ORF">NGX11_01785</name>
</gene>
<evidence type="ECO:0000313" key="3">
    <source>
        <dbReference type="EMBL" id="UYF43690.1"/>
    </source>
</evidence>
<evidence type="ECO:0000259" key="1">
    <source>
        <dbReference type="Pfam" id="PF01850"/>
    </source>
</evidence>
<accession>A0A1V9VBT0</accession>
<sequence length="125" mass="14348">MVSLIDTNIIIRFLVADNEEQFKIAKDIFFEIEKSQKIVIILDVVFMEAFFVLTKLYQLPKSEVLNDLKSILALDGVVNSDKVILNEVFNLIENKNIDFVDALLCAKSKLQGFEKISFDKDLKKC</sequence>
<dbReference type="Gene3D" id="3.40.50.1010">
    <property type="entry name" value="5'-nuclease"/>
    <property type="match status" value="1"/>
</dbReference>
<dbReference type="SUPFAM" id="SSF88723">
    <property type="entry name" value="PIN domain-like"/>
    <property type="match status" value="1"/>
</dbReference>